<feature type="signal peptide" evidence="1">
    <location>
        <begin position="1"/>
        <end position="17"/>
    </location>
</feature>
<dbReference type="Pfam" id="PF00024">
    <property type="entry name" value="PAN_1"/>
    <property type="match status" value="1"/>
</dbReference>
<proteinExistence type="predicted"/>
<feature type="chain" id="PRO_5025370530" description="Apple domain-containing protein" evidence="1">
    <location>
        <begin position="18"/>
        <end position="337"/>
    </location>
</feature>
<protein>
    <recommendedName>
        <fullName evidence="2">Apple domain-containing protein</fullName>
    </recommendedName>
</protein>
<name>A0A6A4WFT0_AMPAM</name>
<evidence type="ECO:0000313" key="4">
    <source>
        <dbReference type="Proteomes" id="UP000440578"/>
    </source>
</evidence>
<keyword evidence="1" id="KW-0732">Signal</keyword>
<evidence type="ECO:0000256" key="1">
    <source>
        <dbReference type="SAM" id="SignalP"/>
    </source>
</evidence>
<organism evidence="3 4">
    <name type="scientific">Amphibalanus amphitrite</name>
    <name type="common">Striped barnacle</name>
    <name type="synonym">Balanus amphitrite</name>
    <dbReference type="NCBI Taxonomy" id="1232801"/>
    <lineage>
        <taxon>Eukaryota</taxon>
        <taxon>Metazoa</taxon>
        <taxon>Ecdysozoa</taxon>
        <taxon>Arthropoda</taxon>
        <taxon>Crustacea</taxon>
        <taxon>Multicrustacea</taxon>
        <taxon>Cirripedia</taxon>
        <taxon>Thoracica</taxon>
        <taxon>Thoracicalcarea</taxon>
        <taxon>Balanomorpha</taxon>
        <taxon>Balanoidea</taxon>
        <taxon>Balanidae</taxon>
        <taxon>Amphibalaninae</taxon>
        <taxon>Amphibalanus</taxon>
    </lineage>
</organism>
<dbReference type="PROSITE" id="PS51257">
    <property type="entry name" value="PROKAR_LIPOPROTEIN"/>
    <property type="match status" value="1"/>
</dbReference>
<keyword evidence="4" id="KW-1185">Reference proteome</keyword>
<dbReference type="EMBL" id="VIIS01000802">
    <property type="protein sequence ID" value="KAF0304863.1"/>
    <property type="molecule type" value="Genomic_DNA"/>
</dbReference>
<evidence type="ECO:0000259" key="2">
    <source>
        <dbReference type="Pfam" id="PF00024"/>
    </source>
</evidence>
<reference evidence="3 4" key="1">
    <citation type="submission" date="2019-07" db="EMBL/GenBank/DDBJ databases">
        <title>Draft genome assembly of a fouling barnacle, Amphibalanus amphitrite (Darwin, 1854): The first reference genome for Thecostraca.</title>
        <authorList>
            <person name="Kim W."/>
        </authorList>
    </citation>
    <scope>NUCLEOTIDE SEQUENCE [LARGE SCALE GENOMIC DNA]</scope>
    <source>
        <strain evidence="3">SNU_AA5</strain>
        <tissue evidence="3">Soma without cirri and trophi</tissue>
    </source>
</reference>
<dbReference type="InterPro" id="IPR003609">
    <property type="entry name" value="Pan_app"/>
</dbReference>
<dbReference type="Proteomes" id="UP000440578">
    <property type="component" value="Unassembled WGS sequence"/>
</dbReference>
<sequence length="337" mass="37575">MSLRRLLLVLAAHIATGCLNNQLYFGRLTSSLELESFSLRDGSTACNCCGLCSQNAACLSFTLDKNSRQCTLYSAVGGPAEFNRDSQWNHHNQFFFMPNSSRTGEFCRSDSDCVTPGDACRGRICTTDQTITCRDLYQINNELPNHRYWAYIAGKEMLVKCSMSRGGYTLLLNASPSARWTVQSRVNLTSYKEDGTPDTDGLYSILWAADHIRDSSPDATYSVFVGGTRVDDNGSDNWRDWTFNHRRIFFTPTKDVSLLGGVPLSLPYTVEHSESFQYSDGIGQVSFPYLQDNGSPILMHSNTNAASPFGGLIRTGGPIRWSPPADYPDDVYIYIRE</sequence>
<dbReference type="AlphaFoldDB" id="A0A6A4WFT0"/>
<comment type="caution">
    <text evidence="3">The sequence shown here is derived from an EMBL/GenBank/DDBJ whole genome shotgun (WGS) entry which is preliminary data.</text>
</comment>
<gene>
    <name evidence="3" type="ORF">FJT64_023400</name>
</gene>
<accession>A0A6A4WFT0</accession>
<evidence type="ECO:0000313" key="3">
    <source>
        <dbReference type="EMBL" id="KAF0304863.1"/>
    </source>
</evidence>
<feature type="domain" description="Apple" evidence="2">
    <location>
        <begin position="43"/>
        <end position="84"/>
    </location>
</feature>